<comment type="caution">
    <text evidence="2">The sequence shown here is derived from an EMBL/GenBank/DDBJ whole genome shotgun (WGS) entry which is preliminary data.</text>
</comment>
<feature type="compositionally biased region" description="Low complexity" evidence="1">
    <location>
        <begin position="32"/>
        <end position="42"/>
    </location>
</feature>
<protein>
    <submittedName>
        <fullName evidence="2">Uncharacterized protein</fullName>
    </submittedName>
</protein>
<feature type="compositionally biased region" description="Basic residues" evidence="1">
    <location>
        <begin position="62"/>
        <end position="77"/>
    </location>
</feature>
<feature type="region of interest" description="Disordered" evidence="1">
    <location>
        <begin position="1"/>
        <end position="86"/>
    </location>
</feature>
<proteinExistence type="predicted"/>
<name>A0A071M817_9BURK</name>
<evidence type="ECO:0000256" key="1">
    <source>
        <dbReference type="SAM" id="MobiDB-lite"/>
    </source>
</evidence>
<dbReference type="EMBL" id="JJOA01000023">
    <property type="protein sequence ID" value="KEA56937.1"/>
    <property type="molecule type" value="Genomic_DNA"/>
</dbReference>
<accession>A0A071M817</accession>
<gene>
    <name evidence="2" type="ORF">DT99_24955</name>
</gene>
<organism evidence="2">
    <name type="scientific">Burkholderia cenocepacia</name>
    <dbReference type="NCBI Taxonomy" id="95486"/>
    <lineage>
        <taxon>Bacteria</taxon>
        <taxon>Pseudomonadati</taxon>
        <taxon>Pseudomonadota</taxon>
        <taxon>Betaproteobacteria</taxon>
        <taxon>Burkholderiales</taxon>
        <taxon>Burkholderiaceae</taxon>
        <taxon>Burkholderia</taxon>
        <taxon>Burkholderia cepacia complex</taxon>
    </lineage>
</organism>
<reference evidence="2" key="1">
    <citation type="submission" date="2014-04" db="EMBL/GenBank/DDBJ databases">
        <title>In planta biocontrol of soil-borne Fusarium wilt of banana through a plant endophytic bacterium, Burkholderia cenocepacia 869T2.</title>
        <authorList>
            <person name="Ho Y.-N."/>
            <person name="Chiang H.-M."/>
            <person name="Chao C.-P."/>
            <person name="Su C.-C."/>
            <person name="Hsu H.-F."/>
            <person name="Guo C.-T."/>
            <person name="Hsieh J.-L."/>
            <person name="Huang C.-C."/>
        </authorList>
    </citation>
    <scope>NUCLEOTIDE SEQUENCE [LARGE SCALE GENOMIC DNA]</scope>
    <source>
        <strain evidence="2">869T2</strain>
    </source>
</reference>
<dbReference type="AlphaFoldDB" id="A0A071M817"/>
<sequence length="86" mass="9331">MRSLRLTARCHAPSASAPSARSRRAARRRSGWRAAAASGPSRISARPAPCRSPPGDAAPCARRNRDRRRPCTARRPSRPSSCGRRA</sequence>
<feature type="compositionally biased region" description="Basic residues" evidence="1">
    <location>
        <begin position="21"/>
        <end position="31"/>
    </location>
</feature>
<evidence type="ECO:0000313" key="2">
    <source>
        <dbReference type="EMBL" id="KEA56937.1"/>
    </source>
</evidence>